<dbReference type="AlphaFoldDB" id="F3QSX3"/>
<name>F3QSX3_9BACT</name>
<evidence type="ECO:0000313" key="2">
    <source>
        <dbReference type="EMBL" id="EGG54982.1"/>
    </source>
</evidence>
<dbReference type="RefSeq" id="WP_008626294.1">
    <property type="nucleotide sequence ID" value="NZ_GL883836.1"/>
</dbReference>
<gene>
    <name evidence="2" type="ORF">HMPREF9442_01288</name>
</gene>
<evidence type="ECO:0000313" key="3">
    <source>
        <dbReference type="Proteomes" id="UP000005546"/>
    </source>
</evidence>
<evidence type="ECO:0000256" key="1">
    <source>
        <dbReference type="SAM" id="MobiDB-lite"/>
    </source>
</evidence>
<sequence>MKKEYQSPVMEVTELETKEMVLQASDGCPGVSDSPSDTGMGSEANKNIWDSLW</sequence>
<reference evidence="2 3" key="1">
    <citation type="submission" date="2011-02" db="EMBL/GenBank/DDBJ databases">
        <authorList>
            <person name="Weinstock G."/>
            <person name="Sodergren E."/>
            <person name="Clifton S."/>
            <person name="Fulton L."/>
            <person name="Fulton B."/>
            <person name="Courtney L."/>
            <person name="Fronick C."/>
            <person name="Harrison M."/>
            <person name="Strong C."/>
            <person name="Farmer C."/>
            <person name="Delahaunty K."/>
            <person name="Markovic C."/>
            <person name="Hall O."/>
            <person name="Minx P."/>
            <person name="Tomlinson C."/>
            <person name="Mitreva M."/>
            <person name="Hou S."/>
            <person name="Chen J."/>
            <person name="Wollam A."/>
            <person name="Pepin K.H."/>
            <person name="Johnson M."/>
            <person name="Bhonagiri V."/>
            <person name="Zhang X."/>
            <person name="Suruliraj S."/>
            <person name="Warren W."/>
            <person name="Chinwalla A."/>
            <person name="Mardis E.R."/>
            <person name="Wilson R.K."/>
        </authorList>
    </citation>
    <scope>NUCLEOTIDE SEQUENCE [LARGE SCALE GENOMIC DNA]</scope>
    <source>
        <strain evidence="2 3">YIT 11841</strain>
    </source>
</reference>
<dbReference type="STRING" id="762982.HMPREF9442_01288"/>
<organism evidence="2 3">
    <name type="scientific">Paraprevotella xylaniphila YIT 11841</name>
    <dbReference type="NCBI Taxonomy" id="762982"/>
    <lineage>
        <taxon>Bacteria</taxon>
        <taxon>Pseudomonadati</taxon>
        <taxon>Bacteroidota</taxon>
        <taxon>Bacteroidia</taxon>
        <taxon>Bacteroidales</taxon>
        <taxon>Prevotellaceae</taxon>
        <taxon>Paraprevotella</taxon>
    </lineage>
</organism>
<comment type="caution">
    <text evidence="2">The sequence shown here is derived from an EMBL/GenBank/DDBJ whole genome shotgun (WGS) entry which is preliminary data.</text>
</comment>
<keyword evidence="3" id="KW-1185">Reference proteome</keyword>
<accession>F3QSX3</accession>
<feature type="region of interest" description="Disordered" evidence="1">
    <location>
        <begin position="25"/>
        <end position="53"/>
    </location>
</feature>
<dbReference type="HOGENOM" id="CLU_3064377_0_0_10"/>
<dbReference type="Proteomes" id="UP000005546">
    <property type="component" value="Unassembled WGS sequence"/>
</dbReference>
<protein>
    <submittedName>
        <fullName evidence="2">Conserved domain protein</fullName>
    </submittedName>
</protein>
<dbReference type="EMBL" id="AFBR01000034">
    <property type="protein sequence ID" value="EGG54982.1"/>
    <property type="molecule type" value="Genomic_DNA"/>
</dbReference>
<proteinExistence type="predicted"/>